<accession>A0A854EBV7</accession>
<dbReference type="EMBL" id="MSRR01000010">
    <property type="protein sequence ID" value="OMG36693.1"/>
    <property type="molecule type" value="Genomic_DNA"/>
</dbReference>
<protein>
    <recommendedName>
        <fullName evidence="4">Lipoprotein</fullName>
    </recommendedName>
</protein>
<sequence>MARAEKRSVSRAGNRRRVIALGGLLLAGLLAVAGCSSNSSKPGAHASTGGAGSAGSSTSSPSAVATASGSAGPVTAASLSDSRLGYTVTSIPAGLDVTQVKVLQDFVAYDQVSWRLWVSGGQDTSKVPAVTTGNLQQQVSDDAADMLSKGQKAKTPVRVAVSEVAMSADGQSATVSYCVDMTKVTFVDAQGKDVTEPSAKARISARNTMVPGSNGRWLASEEEETGEPNSCSVG</sequence>
<evidence type="ECO:0000256" key="1">
    <source>
        <dbReference type="SAM" id="MobiDB-lite"/>
    </source>
</evidence>
<dbReference type="GeneID" id="64255950"/>
<feature type="region of interest" description="Disordered" evidence="1">
    <location>
        <begin position="41"/>
        <end position="71"/>
    </location>
</feature>
<proteinExistence type="predicted"/>
<dbReference type="AlphaFoldDB" id="A0A854EBV7"/>
<organism evidence="2 3">
    <name type="scientific">Actinomyces naeslundii</name>
    <dbReference type="NCBI Taxonomy" id="1655"/>
    <lineage>
        <taxon>Bacteria</taxon>
        <taxon>Bacillati</taxon>
        <taxon>Actinomycetota</taxon>
        <taxon>Actinomycetes</taxon>
        <taxon>Actinomycetales</taxon>
        <taxon>Actinomycetaceae</taxon>
        <taxon>Actinomyces</taxon>
    </lineage>
</organism>
<evidence type="ECO:0000313" key="3">
    <source>
        <dbReference type="Proteomes" id="UP000187035"/>
    </source>
</evidence>
<dbReference type="PROSITE" id="PS51257">
    <property type="entry name" value="PROKAR_LIPOPROTEIN"/>
    <property type="match status" value="1"/>
</dbReference>
<comment type="caution">
    <text evidence="2">The sequence shown here is derived from an EMBL/GenBank/DDBJ whole genome shotgun (WGS) entry which is preliminary data.</text>
</comment>
<feature type="region of interest" description="Disordered" evidence="1">
    <location>
        <begin position="208"/>
        <end position="234"/>
    </location>
</feature>
<evidence type="ECO:0008006" key="4">
    <source>
        <dbReference type="Google" id="ProtNLM"/>
    </source>
</evidence>
<gene>
    <name evidence="2" type="ORF">BKH33_05760</name>
</gene>
<dbReference type="RefSeq" id="WP_003784969.1">
    <property type="nucleotide sequence ID" value="NZ_CP066049.1"/>
</dbReference>
<evidence type="ECO:0000313" key="2">
    <source>
        <dbReference type="EMBL" id="OMG36693.1"/>
    </source>
</evidence>
<dbReference type="Proteomes" id="UP000187035">
    <property type="component" value="Unassembled WGS sequence"/>
</dbReference>
<reference evidence="2 3" key="1">
    <citation type="submission" date="2016-12" db="EMBL/GenBank/DDBJ databases">
        <title>Genomic comparison of strains in the 'Actinomyces naeslundii' group.</title>
        <authorList>
            <person name="Mughal S.R."/>
            <person name="Do T."/>
            <person name="Gilbert S.C."/>
            <person name="Witherden E.A."/>
            <person name="Didelot X."/>
            <person name="Beighton D."/>
        </authorList>
    </citation>
    <scope>NUCLEOTIDE SEQUENCE [LARGE SCALE GENOMIC DNA]</scope>
    <source>
        <strain evidence="2 3">NCTC 10301</strain>
    </source>
</reference>
<name>A0A854EBV7_ACTNA</name>
<feature type="compositionally biased region" description="Low complexity" evidence="1">
    <location>
        <begin position="42"/>
        <end position="71"/>
    </location>
</feature>